<dbReference type="PANTHER" id="PTHR13780">
    <property type="entry name" value="AMP-ACTIVATED PROTEIN KINASE, GAMMA REGULATORY SUBUNIT"/>
    <property type="match status" value="1"/>
</dbReference>
<accession>A0A4P9XW01</accession>
<dbReference type="PROSITE" id="PS51371">
    <property type="entry name" value="CBS"/>
    <property type="match status" value="1"/>
</dbReference>
<protein>
    <recommendedName>
        <fullName evidence="4">CBS domain-containing protein</fullName>
    </recommendedName>
</protein>
<evidence type="ECO:0000313" key="5">
    <source>
        <dbReference type="EMBL" id="RKP10222.1"/>
    </source>
</evidence>
<sequence>MSVSASYLREHTVQQLLSGKKDVIPLVDVAATASVEEALDLLLANDILTLPVYSTQNVPDNEERQYVGFVSAYDLLTFLVLCSKDAATKVSPSTNGEQSVSQLNRALQEPVASVVSLTNAGHTVPRVSLDDSVYSLLETTTHLDQHRALVLTPNAGTAAPAAGTAPCIVTQTDLARFLTQNFDMLGSLLDTTIEEVVSHLPEPHTLVSIPTHTTAWDAFKTLNASGADALAILGVDGDIVAECSATELRGLCPSRLEELRRPVLVYLRERAGGELPSPFTCRKAYTLSQCLAGMVRFGARRVWLVDDDGAPQLAVTLNNLLRMFL</sequence>
<keyword evidence="2 3" id="KW-0129">CBS domain</keyword>
<dbReference type="AlphaFoldDB" id="A0A4P9XW01"/>
<evidence type="ECO:0000256" key="3">
    <source>
        <dbReference type="PROSITE-ProRule" id="PRU00703"/>
    </source>
</evidence>
<dbReference type="PANTHER" id="PTHR13780:SF128">
    <property type="entry name" value="CBS DOMAIN-CONTAINING PROTEIN"/>
    <property type="match status" value="1"/>
</dbReference>
<dbReference type="OrthoDB" id="449052at2759"/>
<dbReference type="SUPFAM" id="SSF54631">
    <property type="entry name" value="CBS-domain pair"/>
    <property type="match status" value="2"/>
</dbReference>
<organism evidence="5 6">
    <name type="scientific">Thamnocephalis sphaerospora</name>
    <dbReference type="NCBI Taxonomy" id="78915"/>
    <lineage>
        <taxon>Eukaryota</taxon>
        <taxon>Fungi</taxon>
        <taxon>Fungi incertae sedis</taxon>
        <taxon>Zoopagomycota</taxon>
        <taxon>Zoopagomycotina</taxon>
        <taxon>Zoopagomycetes</taxon>
        <taxon>Zoopagales</taxon>
        <taxon>Sigmoideomycetaceae</taxon>
        <taxon>Thamnocephalis</taxon>
    </lineage>
</organism>
<dbReference type="Proteomes" id="UP000271241">
    <property type="component" value="Unassembled WGS sequence"/>
</dbReference>
<gene>
    <name evidence="5" type="ORF">THASP1DRAFT_27988</name>
</gene>
<dbReference type="InterPro" id="IPR000644">
    <property type="entry name" value="CBS_dom"/>
</dbReference>
<evidence type="ECO:0000313" key="6">
    <source>
        <dbReference type="Proteomes" id="UP000271241"/>
    </source>
</evidence>
<dbReference type="InterPro" id="IPR046342">
    <property type="entry name" value="CBS_dom_sf"/>
</dbReference>
<evidence type="ECO:0000259" key="4">
    <source>
        <dbReference type="PROSITE" id="PS51371"/>
    </source>
</evidence>
<dbReference type="Pfam" id="PF00571">
    <property type="entry name" value="CBS"/>
    <property type="match status" value="1"/>
</dbReference>
<keyword evidence="6" id="KW-1185">Reference proteome</keyword>
<dbReference type="InterPro" id="IPR050511">
    <property type="entry name" value="AMPK_gamma/SDS23_families"/>
</dbReference>
<evidence type="ECO:0000256" key="1">
    <source>
        <dbReference type="ARBA" id="ARBA00022737"/>
    </source>
</evidence>
<proteinExistence type="predicted"/>
<evidence type="ECO:0000256" key="2">
    <source>
        <dbReference type="ARBA" id="ARBA00023122"/>
    </source>
</evidence>
<feature type="domain" description="CBS" evidence="4">
    <location>
        <begin position="19"/>
        <end position="88"/>
    </location>
</feature>
<reference evidence="6" key="1">
    <citation type="journal article" date="2018" name="Nat. Microbiol.">
        <title>Leveraging single-cell genomics to expand the fungal tree of life.</title>
        <authorList>
            <person name="Ahrendt S.R."/>
            <person name="Quandt C.A."/>
            <person name="Ciobanu D."/>
            <person name="Clum A."/>
            <person name="Salamov A."/>
            <person name="Andreopoulos B."/>
            <person name="Cheng J.F."/>
            <person name="Woyke T."/>
            <person name="Pelin A."/>
            <person name="Henrissat B."/>
            <person name="Reynolds N.K."/>
            <person name="Benny G.L."/>
            <person name="Smith M.E."/>
            <person name="James T.Y."/>
            <person name="Grigoriev I.V."/>
        </authorList>
    </citation>
    <scope>NUCLEOTIDE SEQUENCE [LARGE SCALE GENOMIC DNA]</scope>
    <source>
        <strain evidence="6">RSA 1356</strain>
    </source>
</reference>
<dbReference type="STRING" id="78915.A0A4P9XW01"/>
<name>A0A4P9XW01_9FUNG</name>
<dbReference type="Gene3D" id="3.10.580.10">
    <property type="entry name" value="CBS-domain"/>
    <property type="match status" value="2"/>
</dbReference>
<dbReference type="EMBL" id="KZ992463">
    <property type="protein sequence ID" value="RKP10222.1"/>
    <property type="molecule type" value="Genomic_DNA"/>
</dbReference>
<keyword evidence="1" id="KW-0677">Repeat</keyword>